<dbReference type="RefSeq" id="WP_377003327.1">
    <property type="nucleotide sequence ID" value="NZ_JBHSGG010000007.1"/>
</dbReference>
<comment type="caution">
    <text evidence="2">The sequence shown here is derived from an EMBL/GenBank/DDBJ whole genome shotgun (WGS) entry which is preliminary data.</text>
</comment>
<protein>
    <submittedName>
        <fullName evidence="2">ParA family protein</fullName>
    </submittedName>
</protein>
<dbReference type="Gene3D" id="3.40.50.300">
    <property type="entry name" value="P-loop containing nucleotide triphosphate hydrolases"/>
    <property type="match status" value="1"/>
</dbReference>
<organism evidence="2 3">
    <name type="scientific">Coralloluteibacterium thermophilum</name>
    <dbReference type="NCBI Taxonomy" id="2707049"/>
    <lineage>
        <taxon>Bacteria</taxon>
        <taxon>Pseudomonadati</taxon>
        <taxon>Pseudomonadota</taxon>
        <taxon>Gammaproteobacteria</taxon>
        <taxon>Lysobacterales</taxon>
        <taxon>Lysobacteraceae</taxon>
        <taxon>Coralloluteibacterium</taxon>
    </lineage>
</organism>
<dbReference type="SUPFAM" id="SSF52540">
    <property type="entry name" value="P-loop containing nucleoside triphosphate hydrolases"/>
    <property type="match status" value="1"/>
</dbReference>
<evidence type="ECO:0000313" key="3">
    <source>
        <dbReference type="Proteomes" id="UP001595892"/>
    </source>
</evidence>
<keyword evidence="3" id="KW-1185">Reference proteome</keyword>
<dbReference type="InterPro" id="IPR027417">
    <property type="entry name" value="P-loop_NTPase"/>
</dbReference>
<dbReference type="PANTHER" id="PTHR13696:SF69">
    <property type="entry name" value="PLASMID PARTITIONING PROTEIN-RELATED"/>
    <property type="match status" value="1"/>
</dbReference>
<feature type="domain" description="AAA" evidence="1">
    <location>
        <begin position="1"/>
        <end position="171"/>
    </location>
</feature>
<dbReference type="EMBL" id="JBHSGG010000007">
    <property type="protein sequence ID" value="MFC4727305.1"/>
    <property type="molecule type" value="Genomic_DNA"/>
</dbReference>
<evidence type="ECO:0000259" key="1">
    <source>
        <dbReference type="Pfam" id="PF13614"/>
    </source>
</evidence>
<accession>A0ABV9NHU9</accession>
<dbReference type="Proteomes" id="UP001595892">
    <property type="component" value="Unassembled WGS sequence"/>
</dbReference>
<dbReference type="InterPro" id="IPR025669">
    <property type="entry name" value="AAA_dom"/>
</dbReference>
<proteinExistence type="predicted"/>
<sequence length="256" mass="27395">MQVWTIANQKGGVGKTTTTLALGYWLARQGAQVLQIDLDPHASLSRAHGVPAEPAPQGTLELFADPPQPLAALARPTALAGLALVPAQSALATLERRSATQPGLGRALSQALARDAGRWDYVLLDCAPTLGLLMVNALAAADRLIVPTQTEPLALHGLDGMLRTAQMIERSRGSALPTFVLPTLHDRRTRVAQESLAAMRGRPGAKVWDAEIPIDTRLRDAQSFLDLEARFGRGLRAYGDALDWLLDSAPVQEQVA</sequence>
<dbReference type="Pfam" id="PF13614">
    <property type="entry name" value="AAA_31"/>
    <property type="match status" value="1"/>
</dbReference>
<gene>
    <name evidence="2" type="ORF">ACFO3Q_03865</name>
</gene>
<dbReference type="InterPro" id="IPR050678">
    <property type="entry name" value="DNA_Partitioning_ATPase"/>
</dbReference>
<evidence type="ECO:0000313" key="2">
    <source>
        <dbReference type="EMBL" id="MFC4727305.1"/>
    </source>
</evidence>
<dbReference type="CDD" id="cd02042">
    <property type="entry name" value="ParAB_family"/>
    <property type="match status" value="1"/>
</dbReference>
<dbReference type="PANTHER" id="PTHR13696">
    <property type="entry name" value="P-LOOP CONTAINING NUCLEOSIDE TRIPHOSPHATE HYDROLASE"/>
    <property type="match status" value="1"/>
</dbReference>
<reference evidence="3" key="1">
    <citation type="journal article" date="2019" name="Int. J. Syst. Evol. Microbiol.">
        <title>The Global Catalogue of Microorganisms (GCM) 10K type strain sequencing project: providing services to taxonomists for standard genome sequencing and annotation.</title>
        <authorList>
            <consortium name="The Broad Institute Genomics Platform"/>
            <consortium name="The Broad Institute Genome Sequencing Center for Infectious Disease"/>
            <person name="Wu L."/>
            <person name="Ma J."/>
        </authorList>
    </citation>
    <scope>NUCLEOTIDE SEQUENCE [LARGE SCALE GENOMIC DNA]</scope>
    <source>
        <strain evidence="3">CGMCC 1.13574</strain>
    </source>
</reference>
<name>A0ABV9NHU9_9GAMM</name>